<name>A0A059EWM6_9MICR</name>
<dbReference type="Proteomes" id="UP000030655">
    <property type="component" value="Unassembled WGS sequence"/>
</dbReference>
<keyword evidence="3" id="KW-1185">Reference proteome</keyword>
<feature type="compositionally biased region" description="Basic and acidic residues" evidence="1">
    <location>
        <begin position="243"/>
        <end position="257"/>
    </location>
</feature>
<feature type="compositionally biased region" description="Polar residues" evidence="1">
    <location>
        <begin position="233"/>
        <end position="242"/>
    </location>
</feature>
<dbReference type="AlphaFoldDB" id="A0A059EWM6"/>
<dbReference type="VEuPathDB" id="MicrosporidiaDB:H312_03515"/>
<dbReference type="EMBL" id="KK365372">
    <property type="protein sequence ID" value="KCZ79101.1"/>
    <property type="molecule type" value="Genomic_DNA"/>
</dbReference>
<evidence type="ECO:0000313" key="3">
    <source>
        <dbReference type="Proteomes" id="UP000030655"/>
    </source>
</evidence>
<dbReference type="HOGENOM" id="CLU_396351_0_0_1"/>
<organism evidence="2 3">
    <name type="scientific">Anncaliia algerae PRA339</name>
    <dbReference type="NCBI Taxonomy" id="1288291"/>
    <lineage>
        <taxon>Eukaryota</taxon>
        <taxon>Fungi</taxon>
        <taxon>Fungi incertae sedis</taxon>
        <taxon>Microsporidia</taxon>
        <taxon>Tubulinosematoidea</taxon>
        <taxon>Tubulinosematidae</taxon>
        <taxon>Anncaliia</taxon>
    </lineage>
</organism>
<proteinExistence type="predicted"/>
<sequence>MIISFLLYLNYEYIFRAASNYNIHSSNYLENQTNTYPNPYYDYPEQLEDLNQPNYSESCDLQNNGDPIYPNSYNYEHYPQSIQVATPAYLVIPGFLVQNYIRNDLIPTMVQYPENYIYEPQSTVICQNPQTSISQSSYLLDSRNGDSLNENPASYYDSTMQKHMYPVDSTEQMYNSDSYLLTDNTQTFSSTTNQDTLGNIKNTVGDDETETKEILEHTEGLKLNDRNFDRFDNSSNSENNKGSIEDQDKNEQKHPAKSELSQEIIKYSSVTTNEYAKECHEYASESFCTPKVSSMKAADTRIEKKEITSHFDKTDVIEDFKNAFQGEKDIVLKHETQRISNSDFDEEREIVEDLNLKKPRFDSNKKKEFFLDDKNSSISIKCTDFTDEEATNIVSVEKLITYNTIEGNSDLLDQNSQTRFSSNDNSIDCDKFPSEHSEVMQKLLHKEEMSEVLEDSLSISANKITSKRMEKIDFDSYLNKRKKKRKNSKKKTSEANKMFYIRKKEDNSIKSSCDDFNEFEYIQQNEEDEIKIKKEFKLFFSHKKLLLFNIYFGLPTVQGSFKLTEITGNTFSSFNYKDFENENNLLDTQLEEFYMAYDSLTAEHKTCILKSMRFLLDKFNKNTMDIGLLKTLMVICLFHEGEYAVVEKVLYVSDYFLSKIYVDKRAELPYSLTENNFKNFDFDYLKNIVLAYIKFCRGNKFIKLEKKDILRIVEHLNLGLKYKKRDLISLFK</sequence>
<evidence type="ECO:0000313" key="2">
    <source>
        <dbReference type="EMBL" id="KCZ79101.1"/>
    </source>
</evidence>
<feature type="compositionally biased region" description="Polar residues" evidence="1">
    <location>
        <begin position="188"/>
        <end position="202"/>
    </location>
</feature>
<dbReference type="OrthoDB" id="2198513at2759"/>
<evidence type="ECO:0000256" key="1">
    <source>
        <dbReference type="SAM" id="MobiDB-lite"/>
    </source>
</evidence>
<reference evidence="2 3" key="2">
    <citation type="submission" date="2014-03" db="EMBL/GenBank/DDBJ databases">
        <title>The Genome Sequence of Anncaliia algerae insect isolate PRA339.</title>
        <authorList>
            <consortium name="The Broad Institute Genome Sequencing Platform"/>
            <consortium name="The Broad Institute Genome Sequencing Center for Infectious Disease"/>
            <person name="Cuomo C."/>
            <person name="Becnel J."/>
            <person name="Sanscrainte N."/>
            <person name="Walker B."/>
            <person name="Young S.K."/>
            <person name="Zeng Q."/>
            <person name="Gargeya S."/>
            <person name="Fitzgerald M."/>
            <person name="Haas B."/>
            <person name="Abouelleil A."/>
            <person name="Alvarado L."/>
            <person name="Arachchi H.M."/>
            <person name="Berlin A.M."/>
            <person name="Chapman S.B."/>
            <person name="Dewar J."/>
            <person name="Goldberg J."/>
            <person name="Griggs A."/>
            <person name="Gujja S."/>
            <person name="Hansen M."/>
            <person name="Howarth C."/>
            <person name="Imamovic A."/>
            <person name="Larimer J."/>
            <person name="McCowan C."/>
            <person name="Murphy C."/>
            <person name="Neiman D."/>
            <person name="Pearson M."/>
            <person name="Priest M."/>
            <person name="Roberts A."/>
            <person name="Saif S."/>
            <person name="Shea T."/>
            <person name="Sisk P."/>
            <person name="Sykes S."/>
            <person name="Wortman J."/>
            <person name="Nusbaum C."/>
            <person name="Birren B."/>
        </authorList>
    </citation>
    <scope>NUCLEOTIDE SEQUENCE [LARGE SCALE GENOMIC DNA]</scope>
    <source>
        <strain evidence="2 3">PRA339</strain>
    </source>
</reference>
<gene>
    <name evidence="2" type="ORF">H312_03515</name>
</gene>
<reference evidence="3" key="1">
    <citation type="submission" date="2013-02" db="EMBL/GenBank/DDBJ databases">
        <authorList>
            <consortium name="The Broad Institute Genome Sequencing Platform"/>
            <person name="Cuomo C."/>
            <person name="Becnel J."/>
            <person name="Sanscrainte N."/>
            <person name="Walker B."/>
            <person name="Young S.K."/>
            <person name="Zeng Q."/>
            <person name="Gargeya S."/>
            <person name="Fitzgerald M."/>
            <person name="Haas B."/>
            <person name="Abouelleil A."/>
            <person name="Alvarado L."/>
            <person name="Arachchi H.M."/>
            <person name="Berlin A.M."/>
            <person name="Chapman S.B."/>
            <person name="Dewar J."/>
            <person name="Goldberg J."/>
            <person name="Griggs A."/>
            <person name="Gujja S."/>
            <person name="Hansen M."/>
            <person name="Howarth C."/>
            <person name="Imamovic A."/>
            <person name="Larimer J."/>
            <person name="McCowan C."/>
            <person name="Murphy C."/>
            <person name="Neiman D."/>
            <person name="Pearson M."/>
            <person name="Priest M."/>
            <person name="Roberts A."/>
            <person name="Saif S."/>
            <person name="Shea T."/>
            <person name="Sisk P."/>
            <person name="Sykes S."/>
            <person name="Wortman J."/>
            <person name="Nusbaum C."/>
            <person name="Birren B."/>
        </authorList>
    </citation>
    <scope>NUCLEOTIDE SEQUENCE [LARGE SCALE GENOMIC DNA]</scope>
    <source>
        <strain evidence="3">PRA339</strain>
    </source>
</reference>
<accession>A0A059EWM6</accession>
<feature type="region of interest" description="Disordered" evidence="1">
    <location>
        <begin position="225"/>
        <end position="262"/>
    </location>
</feature>
<feature type="region of interest" description="Disordered" evidence="1">
    <location>
        <begin position="188"/>
        <end position="210"/>
    </location>
</feature>
<protein>
    <submittedName>
        <fullName evidence="2">Uncharacterized protein</fullName>
    </submittedName>
</protein>